<protein>
    <recommendedName>
        <fullName evidence="3">Flp pilus-assembly TadG-like N-terminal domain-containing protein</fullName>
    </recommendedName>
</protein>
<gene>
    <name evidence="1" type="ORF">PT015_01255</name>
</gene>
<organism evidence="1 2">
    <name type="scientific">Candidatus Mycobacterium wuenschmannii</name>
    <dbReference type="NCBI Taxonomy" id="3027808"/>
    <lineage>
        <taxon>Bacteria</taxon>
        <taxon>Bacillati</taxon>
        <taxon>Actinomycetota</taxon>
        <taxon>Actinomycetes</taxon>
        <taxon>Mycobacteriales</taxon>
        <taxon>Mycobacteriaceae</taxon>
        <taxon>Mycobacterium</taxon>
    </lineage>
</organism>
<evidence type="ECO:0000313" key="1">
    <source>
        <dbReference type="EMBL" id="WIM88182.1"/>
    </source>
</evidence>
<proteinExistence type="predicted"/>
<accession>A0ABY8VZM0</accession>
<dbReference type="EMBL" id="CP126981">
    <property type="protein sequence ID" value="WIM88182.1"/>
    <property type="molecule type" value="Genomic_DNA"/>
</dbReference>
<name>A0ABY8VZM0_9MYCO</name>
<reference evidence="1 2" key="1">
    <citation type="journal article" date="2023" name="Microbiol. Resour. Announc.">
        <title>Complete Genome Sequence of Mycobacterium wuenschmanii, a novel Nontuberculous Mycobacterium Isolated from a captive population of Amazon Milk Frogs.</title>
        <authorList>
            <person name="Hicks J."/>
            <person name="Zeineldin M."/>
            <person name="Ward H."/>
            <person name="Wuenschmann A."/>
            <person name="Camp P."/>
            <person name="Farrell D."/>
            <person name="Lehman K."/>
            <person name="Thacker T."/>
            <person name="Cuthbert E."/>
        </authorList>
    </citation>
    <scope>NUCLEOTIDE SEQUENCE [LARGE SCALE GENOMIC DNA]</scope>
    <source>
        <strain evidence="1 2">Wuenschmanii</strain>
    </source>
</reference>
<keyword evidence="2" id="KW-1185">Reference proteome</keyword>
<evidence type="ECO:0000313" key="2">
    <source>
        <dbReference type="Proteomes" id="UP001236585"/>
    </source>
</evidence>
<sequence length="126" mass="13552">MPQPGIVACLIVAIALLISVIGCGVARFDLATANEAAETALSVSADAEQADAVADALPSAHKTFDALAQHHRTLPHRMRSLTPSRWWHHTQAWPTARQHLDTGYAAAADICPSGRMLLTQFCISQR</sequence>
<dbReference type="RefSeq" id="WP_285188247.1">
    <property type="nucleotide sequence ID" value="NZ_CP126981.1"/>
</dbReference>
<dbReference type="Proteomes" id="UP001236585">
    <property type="component" value="Chromosome"/>
</dbReference>
<evidence type="ECO:0008006" key="3">
    <source>
        <dbReference type="Google" id="ProtNLM"/>
    </source>
</evidence>